<comment type="caution">
    <text evidence="1">The sequence shown here is derived from an EMBL/GenBank/DDBJ whole genome shotgun (WGS) entry which is preliminary data.</text>
</comment>
<reference evidence="1" key="1">
    <citation type="journal article" date="2021" name="Environ. Microbiol.">
        <title>Gene family expansions and transcriptome signatures uncover fungal adaptations to wood decay.</title>
        <authorList>
            <person name="Hage H."/>
            <person name="Miyauchi S."/>
            <person name="Viragh M."/>
            <person name="Drula E."/>
            <person name="Min B."/>
            <person name="Chaduli D."/>
            <person name="Navarro D."/>
            <person name="Favel A."/>
            <person name="Norest M."/>
            <person name="Lesage-Meessen L."/>
            <person name="Balint B."/>
            <person name="Merenyi Z."/>
            <person name="de Eugenio L."/>
            <person name="Morin E."/>
            <person name="Martinez A.T."/>
            <person name="Baldrian P."/>
            <person name="Stursova M."/>
            <person name="Martinez M.J."/>
            <person name="Novotny C."/>
            <person name="Magnuson J.K."/>
            <person name="Spatafora J.W."/>
            <person name="Maurice S."/>
            <person name="Pangilinan J."/>
            <person name="Andreopoulos W."/>
            <person name="LaButti K."/>
            <person name="Hundley H."/>
            <person name="Na H."/>
            <person name="Kuo A."/>
            <person name="Barry K."/>
            <person name="Lipzen A."/>
            <person name="Henrissat B."/>
            <person name="Riley R."/>
            <person name="Ahrendt S."/>
            <person name="Nagy L.G."/>
            <person name="Grigoriev I.V."/>
            <person name="Martin F."/>
            <person name="Rosso M.N."/>
        </authorList>
    </citation>
    <scope>NUCLEOTIDE SEQUENCE</scope>
    <source>
        <strain evidence="1">CBS 384.51</strain>
    </source>
</reference>
<gene>
    <name evidence="1" type="ORF">BDY19DRAFT_985672</name>
</gene>
<keyword evidence="2" id="KW-1185">Reference proteome</keyword>
<protein>
    <submittedName>
        <fullName evidence="1">tRNA isopentenyltransferase</fullName>
    </submittedName>
</protein>
<organism evidence="1 2">
    <name type="scientific">Irpex rosettiformis</name>
    <dbReference type="NCBI Taxonomy" id="378272"/>
    <lineage>
        <taxon>Eukaryota</taxon>
        <taxon>Fungi</taxon>
        <taxon>Dikarya</taxon>
        <taxon>Basidiomycota</taxon>
        <taxon>Agaricomycotina</taxon>
        <taxon>Agaricomycetes</taxon>
        <taxon>Polyporales</taxon>
        <taxon>Irpicaceae</taxon>
        <taxon>Irpex</taxon>
    </lineage>
</organism>
<accession>A0ACB8U2C0</accession>
<proteinExistence type="predicted"/>
<dbReference type="Proteomes" id="UP001055072">
    <property type="component" value="Unassembled WGS sequence"/>
</dbReference>
<dbReference type="EMBL" id="MU274914">
    <property type="protein sequence ID" value="KAI0088425.1"/>
    <property type="molecule type" value="Genomic_DNA"/>
</dbReference>
<evidence type="ECO:0000313" key="2">
    <source>
        <dbReference type="Proteomes" id="UP001055072"/>
    </source>
</evidence>
<name>A0ACB8U2C0_9APHY</name>
<sequence>MSLRPLIAICGTTGVGKSKLAIELALALSQRYSGARIINADAMQVYAGMDIITNKVPHEEQCGVDHLLMGFKSPGEQYVVGQWVKDAMRLINETHQRNQIPIVVGGTSYWIQHLVFPGRLGVFDETTSEVPATPSTNSKMSENLIRAISALPQELHTLYDNLPEQPPLASEDPDAASTLHRLLTQLDPIVAQRWHWKDTRKVMRSLKIIKESGKLSSEIILEQSETEPPPRYRTLFLWLYARPEKLDPRLDARVDVMLEQGLLREVDELIREAAAAKQVDEARFATSSDYYNSAPIDYTLGMYQSIGYREFSSYLIEYQNLSPSLEDKPFATAVERMKLSTRQYARKQVKWIRNKLLPAVYAANLNSNQGENQPREIVSAYLLDATELGEQWSSEVEQPALEITRRFLQGSTLPVPITLSSTAKEMLTIAQKPINPEAILEARRRIVCHTCTTDESKPVMIEQGKEWEAHARTKRHRTAVARAKKQLTGPPGDK</sequence>
<evidence type="ECO:0000313" key="1">
    <source>
        <dbReference type="EMBL" id="KAI0088425.1"/>
    </source>
</evidence>